<dbReference type="Pfam" id="PF13476">
    <property type="entry name" value="AAA_23"/>
    <property type="match status" value="1"/>
</dbReference>
<dbReference type="GO" id="GO:0003684">
    <property type="term" value="F:damaged DNA binding"/>
    <property type="evidence" value="ECO:0007669"/>
    <property type="project" value="TreeGrafter"/>
</dbReference>
<keyword evidence="16" id="KW-1185">Reference proteome</keyword>
<evidence type="ECO:0000256" key="12">
    <source>
        <dbReference type="SAM" id="Coils"/>
    </source>
</evidence>
<sequence length="1143" mass="131856">MKRATLHEDKANNNLDETVRKKVKRAIEGEEEEKVAEETIGEDKNDGTNVAGRVASVHLQNFMCHGNLEIDFDTVNNNCFYIGGPNGSGKSALFAAINLGLGGRGSDNERGNAVRSYVKEGKSSAKIRIVLTNTGSNARRDFGDFVAIERSITQSSSTYHLKGITVNGDKRTERVISKKKSDIDELIQHFNIHLTNPVFWMSQDRSRSFLANMKPSNVYKLYIEATLLDVIKEKYVKFGCDLEDLETILLTNERDLSRKQEQLSRMQEVQQLNDKLEEQKQEVAEIKWKLIFCPSRDARNELVIWENKFNKLVSKIEHIGKKTIENRTDRQRKNGATEDCEKRVIEKKAKLDQCRGSLQELADEKAAVYADIRQVTSEMKTKAEEKMSLKRKIQGAERNIEELRRSMENDVQKNQLLLAERQLETLTKQLREEEQSGNQGAFEKQIQELIAEKNVAEQKSNEANEKMYQLRRDVARVEEDLKSYQATSVDAVNRFGYQTRAIIETLERSKNLFDQKPKGPLGRYIRLRDSKWAMPIEDRIGMANAMSYICHSARDADTLRKIFERIRIPQKELPQITIMKFSGRKYDRLMEPPADWNTVYRQIDIEDPDVHNAIIDMCGVEETLLIERDDEARRIMDGNAPDNASVAFTLSGAVAHSSSGGRQYRFYANQKQNATARGLFSDNVADKKFDVKDAEEFITAKSREIADFQSNCQKLENEAARKRHEIVQAKLKLSKHEAVVEELNKKIRYARAAVEQQQQKVEQSDEQADIDNLVSFDFSQLSRKKVDKLKEKEQEFKTSLQSFGDRQATLKSDEDLRLKDLLSEKEDLEKLREEIDALDAQYEKLDTNKTLLEQQQEKLYGEEIQLKTALDAAIAKVEKNKALAEKPVGCDDPPEMSEFPPTEHAENRLKEMIRKIERDCTQIDGNVTVETINAFKKKLMQSKRLTGQLRDFIDKLKLRLRNRAKLYPNLKLMTERRVQRRFLELLDYRKFNGALRFDHEKRTLNVVVHKKDAGPKNDEKDEDFEESHSDSSDSPPAAKKKKTQKRDTNEIQDLKGLSGGERSFVTAALVMSLWEVMDQPFRMLDEFDVFMDMLNRKVVMDLLVKMATEKFTNNQFIFFTPQGIKELDTREGLQIFEMPKVRP</sequence>
<dbReference type="PANTHER" id="PTHR19306:SF6">
    <property type="entry name" value="STRUCTURAL MAINTENANCE OF CHROMOSOMES PROTEIN 6"/>
    <property type="match status" value="1"/>
</dbReference>
<keyword evidence="7" id="KW-0067">ATP-binding</keyword>
<dbReference type="GO" id="GO:0030915">
    <property type="term" value="C:Smc5-Smc6 complex"/>
    <property type="evidence" value="ECO:0007669"/>
    <property type="project" value="TreeGrafter"/>
</dbReference>
<evidence type="ECO:0000313" key="15">
    <source>
        <dbReference type="EMBL" id="CAD6195301.1"/>
    </source>
</evidence>
<keyword evidence="10" id="KW-0234">DNA repair</keyword>
<keyword evidence="11" id="KW-0539">Nucleus</keyword>
<evidence type="ECO:0000256" key="3">
    <source>
        <dbReference type="ARBA" id="ARBA00006793"/>
    </source>
</evidence>
<evidence type="ECO:0000256" key="7">
    <source>
        <dbReference type="ARBA" id="ARBA00022840"/>
    </source>
</evidence>
<evidence type="ECO:0000256" key="4">
    <source>
        <dbReference type="ARBA" id="ARBA00022454"/>
    </source>
</evidence>
<keyword evidence="8 12" id="KW-0175">Coiled coil</keyword>
<keyword evidence="5" id="KW-0547">Nucleotide-binding</keyword>
<feature type="region of interest" description="Disordered" evidence="13">
    <location>
        <begin position="1008"/>
        <end position="1053"/>
    </location>
</feature>
<evidence type="ECO:0000259" key="14">
    <source>
        <dbReference type="Pfam" id="PF13476"/>
    </source>
</evidence>
<comment type="caution">
    <text evidence="15">The sequence shown here is derived from an EMBL/GenBank/DDBJ whole genome shotgun (WGS) entry which is preliminary data.</text>
</comment>
<feature type="coiled-coil region" evidence="12">
    <location>
        <begin position="372"/>
        <end position="487"/>
    </location>
</feature>
<name>A0A8S1HLM3_9PELO</name>
<feature type="coiled-coil region" evidence="12">
    <location>
        <begin position="242"/>
        <end position="289"/>
    </location>
</feature>
<proteinExistence type="inferred from homology"/>
<evidence type="ECO:0000256" key="1">
    <source>
        <dbReference type="ARBA" id="ARBA00004123"/>
    </source>
</evidence>
<feature type="coiled-coil region" evidence="12">
    <location>
        <begin position="811"/>
        <end position="855"/>
    </location>
</feature>
<accession>A0A8S1HLM3</accession>
<dbReference type="GO" id="GO:0003697">
    <property type="term" value="F:single-stranded DNA binding"/>
    <property type="evidence" value="ECO:0007669"/>
    <property type="project" value="TreeGrafter"/>
</dbReference>
<organism evidence="15 16">
    <name type="scientific">Caenorhabditis auriculariae</name>
    <dbReference type="NCBI Taxonomy" id="2777116"/>
    <lineage>
        <taxon>Eukaryota</taxon>
        <taxon>Metazoa</taxon>
        <taxon>Ecdysozoa</taxon>
        <taxon>Nematoda</taxon>
        <taxon>Chromadorea</taxon>
        <taxon>Rhabditida</taxon>
        <taxon>Rhabditina</taxon>
        <taxon>Rhabditomorpha</taxon>
        <taxon>Rhabditoidea</taxon>
        <taxon>Rhabditidae</taxon>
        <taxon>Peloderinae</taxon>
        <taxon>Caenorhabditis</taxon>
    </lineage>
</organism>
<dbReference type="OrthoDB" id="10072614at2759"/>
<evidence type="ECO:0000256" key="13">
    <source>
        <dbReference type="SAM" id="MobiDB-lite"/>
    </source>
</evidence>
<dbReference type="AlphaFoldDB" id="A0A8S1HLM3"/>
<evidence type="ECO:0000256" key="9">
    <source>
        <dbReference type="ARBA" id="ARBA00023172"/>
    </source>
</evidence>
<dbReference type="Proteomes" id="UP000835052">
    <property type="component" value="Unassembled WGS sequence"/>
</dbReference>
<dbReference type="InterPro" id="IPR027417">
    <property type="entry name" value="P-loop_NTPase"/>
</dbReference>
<keyword evidence="6" id="KW-0227">DNA damage</keyword>
<dbReference type="GO" id="GO:0005634">
    <property type="term" value="C:nucleus"/>
    <property type="evidence" value="ECO:0007669"/>
    <property type="project" value="UniProtKB-SubCell"/>
</dbReference>
<feature type="compositionally biased region" description="Basic and acidic residues" evidence="13">
    <location>
        <begin position="1008"/>
        <end position="1019"/>
    </location>
</feature>
<dbReference type="GO" id="GO:0000724">
    <property type="term" value="P:double-strand break repair via homologous recombination"/>
    <property type="evidence" value="ECO:0007669"/>
    <property type="project" value="TreeGrafter"/>
</dbReference>
<comment type="subcellular location">
    <subcellularLocation>
        <location evidence="2">Chromosome</location>
    </subcellularLocation>
    <subcellularLocation>
        <location evidence="1">Nucleus</location>
    </subcellularLocation>
</comment>
<gene>
    <name evidence="15" type="ORF">CAUJ_LOCUS11220</name>
</gene>
<evidence type="ECO:0000256" key="6">
    <source>
        <dbReference type="ARBA" id="ARBA00022763"/>
    </source>
</evidence>
<evidence type="ECO:0000256" key="5">
    <source>
        <dbReference type="ARBA" id="ARBA00022741"/>
    </source>
</evidence>
<evidence type="ECO:0000256" key="11">
    <source>
        <dbReference type="ARBA" id="ARBA00023242"/>
    </source>
</evidence>
<dbReference type="GO" id="GO:0035861">
    <property type="term" value="C:site of double-strand break"/>
    <property type="evidence" value="ECO:0007669"/>
    <property type="project" value="TreeGrafter"/>
</dbReference>
<feature type="domain" description="Rad50/SbcC-type AAA" evidence="14">
    <location>
        <begin position="56"/>
        <end position="284"/>
    </location>
</feature>
<reference evidence="15" key="1">
    <citation type="submission" date="2020-10" db="EMBL/GenBank/DDBJ databases">
        <authorList>
            <person name="Kikuchi T."/>
        </authorList>
    </citation>
    <scope>NUCLEOTIDE SEQUENCE</scope>
    <source>
        <strain evidence="15">NKZ352</strain>
    </source>
</reference>
<evidence type="ECO:0000256" key="2">
    <source>
        <dbReference type="ARBA" id="ARBA00004286"/>
    </source>
</evidence>
<dbReference type="InterPro" id="IPR038729">
    <property type="entry name" value="Rad50/SbcC_AAA"/>
</dbReference>
<comment type="similarity">
    <text evidence="3">Belongs to the SMC family. SMC6 subfamily.</text>
</comment>
<dbReference type="GO" id="GO:0005524">
    <property type="term" value="F:ATP binding"/>
    <property type="evidence" value="ECO:0007669"/>
    <property type="project" value="UniProtKB-KW"/>
</dbReference>
<feature type="coiled-coil region" evidence="12">
    <location>
        <begin position="698"/>
        <end position="767"/>
    </location>
</feature>
<protein>
    <recommendedName>
        <fullName evidence="14">Rad50/SbcC-type AAA domain-containing protein</fullName>
    </recommendedName>
</protein>
<dbReference type="GO" id="GO:0016887">
    <property type="term" value="F:ATP hydrolysis activity"/>
    <property type="evidence" value="ECO:0007669"/>
    <property type="project" value="InterPro"/>
</dbReference>
<evidence type="ECO:0000256" key="8">
    <source>
        <dbReference type="ARBA" id="ARBA00023054"/>
    </source>
</evidence>
<evidence type="ECO:0000256" key="10">
    <source>
        <dbReference type="ARBA" id="ARBA00023204"/>
    </source>
</evidence>
<dbReference type="Gene3D" id="3.40.50.300">
    <property type="entry name" value="P-loop containing nucleotide triphosphate hydrolases"/>
    <property type="match status" value="2"/>
</dbReference>
<dbReference type="SUPFAM" id="SSF52540">
    <property type="entry name" value="P-loop containing nucleoside triphosphate hydrolases"/>
    <property type="match status" value="2"/>
</dbReference>
<keyword evidence="9" id="KW-0233">DNA recombination</keyword>
<dbReference type="PANTHER" id="PTHR19306">
    <property type="entry name" value="STRUCTURAL MAINTENANCE OF CHROMOSOMES 5,6 SMC5, SMC6"/>
    <property type="match status" value="1"/>
</dbReference>
<evidence type="ECO:0000313" key="16">
    <source>
        <dbReference type="Proteomes" id="UP000835052"/>
    </source>
</evidence>
<dbReference type="EMBL" id="CAJGYM010000053">
    <property type="protein sequence ID" value="CAD6195301.1"/>
    <property type="molecule type" value="Genomic_DNA"/>
</dbReference>
<keyword evidence="4" id="KW-0158">Chromosome</keyword>